<keyword evidence="3" id="KW-0812">Transmembrane</keyword>
<feature type="transmembrane region" description="Helical" evidence="3">
    <location>
        <begin position="24"/>
        <end position="47"/>
    </location>
</feature>
<dbReference type="PANTHER" id="PTHR40278:SF1">
    <property type="entry name" value="DNA UTILIZATION PROTEIN HOFN"/>
    <property type="match status" value="1"/>
</dbReference>
<accession>A0A0F9LQT9</accession>
<dbReference type="InterPro" id="IPR052534">
    <property type="entry name" value="Extracell_DNA_Util/SecSys_Comp"/>
</dbReference>
<evidence type="ECO:0000313" key="4">
    <source>
        <dbReference type="EMBL" id="KKM97444.1"/>
    </source>
</evidence>
<comment type="caution">
    <text evidence="4">The sequence shown here is derived from an EMBL/GenBank/DDBJ whole genome shotgun (WGS) entry which is preliminary data.</text>
</comment>
<keyword evidence="3" id="KW-1133">Transmembrane helix</keyword>
<evidence type="ECO:0008006" key="5">
    <source>
        <dbReference type="Google" id="ProtNLM"/>
    </source>
</evidence>
<name>A0A0F9LQT9_9ZZZZ</name>
<evidence type="ECO:0000256" key="1">
    <source>
        <dbReference type="SAM" id="Coils"/>
    </source>
</evidence>
<organism evidence="4">
    <name type="scientific">marine sediment metagenome</name>
    <dbReference type="NCBI Taxonomy" id="412755"/>
    <lineage>
        <taxon>unclassified sequences</taxon>
        <taxon>metagenomes</taxon>
        <taxon>ecological metagenomes</taxon>
    </lineage>
</organism>
<feature type="compositionally biased region" description="Low complexity" evidence="2">
    <location>
        <begin position="204"/>
        <end position="227"/>
    </location>
</feature>
<proteinExistence type="predicted"/>
<sequence length="227" mass="24857">MSKGLRINLLPSDIAKKRKAEKGLLFLIVAVFMFVGFLVAVSFLFGIKVQQEEAALSKLEAETTKIDKQIAKYSIYKDRKQTIEKHEQAIKSALDKQVFWHRLFNELSMIAPQNVSISKLTLTNEQISISAYGFNHQDVAEFLVRVMDLDELTDVWIDGSKDASLEKVDVVGEESDSSSSDDSGIVGVEFTLTAKLKNPGPDLESSGQAQSGSGSSSTSSEKSSGSK</sequence>
<protein>
    <recommendedName>
        <fullName evidence="5">Fimbrial assembly family protein</fullName>
    </recommendedName>
</protein>
<evidence type="ECO:0000256" key="3">
    <source>
        <dbReference type="SAM" id="Phobius"/>
    </source>
</evidence>
<keyword evidence="3" id="KW-0472">Membrane</keyword>
<dbReference type="EMBL" id="LAZR01005746">
    <property type="protein sequence ID" value="KKM97444.1"/>
    <property type="molecule type" value="Genomic_DNA"/>
</dbReference>
<keyword evidence="1" id="KW-0175">Coiled coil</keyword>
<feature type="region of interest" description="Disordered" evidence="2">
    <location>
        <begin position="196"/>
        <end position="227"/>
    </location>
</feature>
<gene>
    <name evidence="4" type="ORF">LCGC14_1167920</name>
</gene>
<dbReference type="AlphaFoldDB" id="A0A0F9LQT9"/>
<evidence type="ECO:0000256" key="2">
    <source>
        <dbReference type="SAM" id="MobiDB-lite"/>
    </source>
</evidence>
<dbReference type="InterPro" id="IPR007813">
    <property type="entry name" value="PilN"/>
</dbReference>
<reference evidence="4" key="1">
    <citation type="journal article" date="2015" name="Nature">
        <title>Complex archaea that bridge the gap between prokaryotes and eukaryotes.</title>
        <authorList>
            <person name="Spang A."/>
            <person name="Saw J.H."/>
            <person name="Jorgensen S.L."/>
            <person name="Zaremba-Niedzwiedzka K."/>
            <person name="Martijn J."/>
            <person name="Lind A.E."/>
            <person name="van Eijk R."/>
            <person name="Schleper C."/>
            <person name="Guy L."/>
            <person name="Ettema T.J."/>
        </authorList>
    </citation>
    <scope>NUCLEOTIDE SEQUENCE</scope>
</reference>
<dbReference type="Pfam" id="PF05137">
    <property type="entry name" value="PilN"/>
    <property type="match status" value="1"/>
</dbReference>
<feature type="coiled-coil region" evidence="1">
    <location>
        <begin position="49"/>
        <end position="96"/>
    </location>
</feature>
<dbReference type="PANTHER" id="PTHR40278">
    <property type="entry name" value="DNA UTILIZATION PROTEIN HOFN"/>
    <property type="match status" value="1"/>
</dbReference>